<dbReference type="InterPro" id="IPR006656">
    <property type="entry name" value="Mopterin_OxRdtase"/>
</dbReference>
<dbReference type="SUPFAM" id="SSF53706">
    <property type="entry name" value="Formate dehydrogenase/DMSO reductase, domains 1-3"/>
    <property type="match status" value="1"/>
</dbReference>
<dbReference type="Proteomes" id="UP001151760">
    <property type="component" value="Unassembled WGS sequence"/>
</dbReference>
<reference evidence="3" key="2">
    <citation type="submission" date="2022-01" db="EMBL/GenBank/DDBJ databases">
        <authorList>
            <person name="Yamashiro T."/>
            <person name="Shiraishi A."/>
            <person name="Satake H."/>
            <person name="Nakayama K."/>
        </authorList>
    </citation>
    <scope>NUCLEOTIDE SEQUENCE</scope>
</reference>
<gene>
    <name evidence="3" type="ORF">Tco_0840589</name>
</gene>
<dbReference type="Pfam" id="PF00384">
    <property type="entry name" value="Molybdopterin"/>
    <property type="match status" value="1"/>
</dbReference>
<feature type="domain" description="Molybdopterin oxidoreductase" evidence="2">
    <location>
        <begin position="277"/>
        <end position="321"/>
    </location>
</feature>
<evidence type="ECO:0000313" key="4">
    <source>
        <dbReference type="Proteomes" id="UP001151760"/>
    </source>
</evidence>
<feature type="region of interest" description="Disordered" evidence="1">
    <location>
        <begin position="353"/>
        <end position="373"/>
    </location>
</feature>
<evidence type="ECO:0000313" key="3">
    <source>
        <dbReference type="EMBL" id="GJT06127.1"/>
    </source>
</evidence>
<accession>A0ABQ5AWM7</accession>
<organism evidence="3 4">
    <name type="scientific">Tanacetum coccineum</name>
    <dbReference type="NCBI Taxonomy" id="301880"/>
    <lineage>
        <taxon>Eukaryota</taxon>
        <taxon>Viridiplantae</taxon>
        <taxon>Streptophyta</taxon>
        <taxon>Embryophyta</taxon>
        <taxon>Tracheophyta</taxon>
        <taxon>Spermatophyta</taxon>
        <taxon>Magnoliopsida</taxon>
        <taxon>eudicotyledons</taxon>
        <taxon>Gunneridae</taxon>
        <taxon>Pentapetalae</taxon>
        <taxon>asterids</taxon>
        <taxon>campanulids</taxon>
        <taxon>Asterales</taxon>
        <taxon>Asteraceae</taxon>
        <taxon>Asteroideae</taxon>
        <taxon>Anthemideae</taxon>
        <taxon>Anthemidinae</taxon>
        <taxon>Tanacetum</taxon>
    </lineage>
</organism>
<keyword evidence="4" id="KW-1185">Reference proteome</keyword>
<evidence type="ECO:0000256" key="1">
    <source>
        <dbReference type="SAM" id="MobiDB-lite"/>
    </source>
</evidence>
<comment type="caution">
    <text evidence="3">The sequence shown here is derived from an EMBL/GenBank/DDBJ whole genome shotgun (WGS) entry which is preliminary data.</text>
</comment>
<sequence length="373" mass="42256">MKIHDCKFVVAKKSKNSKFKPLEDDKCKFRGKSDMKKNVCVAYESLTASQDEFTKIKNVTEKDNLVAKIGGEKLLETKEDELLFQSALVMVLMDMKGRWPKINEMLPSYVDDVDEEEDDGKKNVVMKKKIGRKLMATWGEADPGSLAVSQMKIHDHKFVVAKKSKNSKYEPLEDDKCKSRGKSDTKKCVCVAYESRRATQDEFMKIENVTEKDNLVAEIGDEKLVESEKRLNDQMIRGADGRFQPMSWRDSLAVVAKIIRQVKPKEIVGVAVMSTFQPRLEADMVNAIIRKTVRASQAKVGYIGASTDFNYNHEHLGTGPTKTYYHLINVDEKEDDGEKNVVVKKKIGMKLMASWGGEPRTSQKNEKSKKGTP</sequence>
<feature type="compositionally biased region" description="Basic and acidic residues" evidence="1">
    <location>
        <begin position="361"/>
        <end position="373"/>
    </location>
</feature>
<protein>
    <submittedName>
        <fullName evidence="3">NADH dehydrogenase [ubiquinone] iron-sulfur protein 1, mitochondrial</fullName>
    </submittedName>
</protein>
<proteinExistence type="predicted"/>
<reference evidence="3" key="1">
    <citation type="journal article" date="2022" name="Int. J. Mol. Sci.">
        <title>Draft Genome of Tanacetum Coccineum: Genomic Comparison of Closely Related Tanacetum-Family Plants.</title>
        <authorList>
            <person name="Yamashiro T."/>
            <person name="Shiraishi A."/>
            <person name="Nakayama K."/>
            <person name="Satake H."/>
        </authorList>
    </citation>
    <scope>NUCLEOTIDE SEQUENCE</scope>
</reference>
<evidence type="ECO:0000259" key="2">
    <source>
        <dbReference type="Pfam" id="PF00384"/>
    </source>
</evidence>
<dbReference type="EMBL" id="BQNB010012642">
    <property type="protein sequence ID" value="GJT06127.1"/>
    <property type="molecule type" value="Genomic_DNA"/>
</dbReference>
<name>A0ABQ5AWM7_9ASTR</name>